<name>A0A9W6FWR0_9BACT</name>
<proteinExistence type="predicted"/>
<keyword evidence="4" id="KW-1185">Reference proteome</keyword>
<feature type="domain" description="Amidohydrolase-related" evidence="2">
    <location>
        <begin position="3"/>
        <end position="279"/>
    </location>
</feature>
<dbReference type="InterPro" id="IPR006680">
    <property type="entry name" value="Amidohydro-rel"/>
</dbReference>
<evidence type="ECO:0000313" key="3">
    <source>
        <dbReference type="EMBL" id="GLI36227.1"/>
    </source>
</evidence>
<dbReference type="GO" id="GO:0019748">
    <property type="term" value="P:secondary metabolic process"/>
    <property type="evidence" value="ECO:0007669"/>
    <property type="project" value="TreeGrafter"/>
</dbReference>
<dbReference type="InterPro" id="IPR032466">
    <property type="entry name" value="Metal_Hydrolase"/>
</dbReference>
<evidence type="ECO:0000256" key="1">
    <source>
        <dbReference type="ARBA" id="ARBA00023239"/>
    </source>
</evidence>
<dbReference type="Pfam" id="PF04909">
    <property type="entry name" value="Amidohydro_2"/>
    <property type="match status" value="1"/>
</dbReference>
<comment type="caution">
    <text evidence="3">The sequence shown here is derived from an EMBL/GenBank/DDBJ whole genome shotgun (WGS) entry which is preliminary data.</text>
</comment>
<dbReference type="PANTHER" id="PTHR21240:SF28">
    <property type="entry name" value="ISO-OROTATE DECARBOXYLASE (EUROFUNG)"/>
    <property type="match status" value="1"/>
</dbReference>
<dbReference type="GO" id="GO:0005737">
    <property type="term" value="C:cytoplasm"/>
    <property type="evidence" value="ECO:0007669"/>
    <property type="project" value="TreeGrafter"/>
</dbReference>
<reference evidence="3" key="1">
    <citation type="submission" date="2022-12" db="EMBL/GenBank/DDBJ databases">
        <title>Reference genome sequencing for broad-spectrum identification of bacterial and archaeal isolates by mass spectrometry.</title>
        <authorList>
            <person name="Sekiguchi Y."/>
            <person name="Tourlousse D.M."/>
        </authorList>
    </citation>
    <scope>NUCLEOTIDE SEQUENCE</scope>
    <source>
        <strain evidence="3">ASRB1</strain>
    </source>
</reference>
<dbReference type="EMBL" id="BSDR01000001">
    <property type="protein sequence ID" value="GLI36227.1"/>
    <property type="molecule type" value="Genomic_DNA"/>
</dbReference>
<sequence>MRIDVHTHIFPPDIVRDRARFFEGEPIFKLLYDSPKAKLAGAESLLETMDRDGIDHAVVFGFPWQEMELAVRHNNYVLEMTAKYGSRLIPLGCFNPLDERGDQEAERCFRSGARGLGELAIYGACKADSALKCFEPLIECCRSHAGIMLVHANEPVGHSYPGKAPLGLDFYYSLAKLAAGTPLILAHWGGGLCFYELLKREAQDVLSQVYYDTAASPFLYDPKIYPHMSRVLRKGKILFGSDYPLLAPRRYFKEMAETDLSAAETADISGKNAAHLFGIPTRG</sequence>
<dbReference type="GO" id="GO:0016831">
    <property type="term" value="F:carboxy-lyase activity"/>
    <property type="evidence" value="ECO:0007669"/>
    <property type="project" value="InterPro"/>
</dbReference>
<dbReference type="RefSeq" id="WP_281796462.1">
    <property type="nucleotide sequence ID" value="NZ_BSDR01000001.1"/>
</dbReference>
<evidence type="ECO:0000259" key="2">
    <source>
        <dbReference type="Pfam" id="PF04909"/>
    </source>
</evidence>
<accession>A0A9W6FWR0</accession>
<dbReference type="SUPFAM" id="SSF51556">
    <property type="entry name" value="Metallo-dependent hydrolases"/>
    <property type="match status" value="1"/>
</dbReference>
<organism evidence="3 4">
    <name type="scientific">Desulforhabdus amnigena</name>
    <dbReference type="NCBI Taxonomy" id="40218"/>
    <lineage>
        <taxon>Bacteria</taxon>
        <taxon>Pseudomonadati</taxon>
        <taxon>Thermodesulfobacteriota</taxon>
        <taxon>Syntrophobacteria</taxon>
        <taxon>Syntrophobacterales</taxon>
        <taxon>Syntrophobacteraceae</taxon>
        <taxon>Desulforhabdus</taxon>
    </lineage>
</organism>
<dbReference type="PANTHER" id="PTHR21240">
    <property type="entry name" value="2-AMINO-3-CARBOXYLMUCONATE-6-SEMIALDEHYDE DECARBOXYLASE"/>
    <property type="match status" value="1"/>
</dbReference>
<dbReference type="AlphaFoldDB" id="A0A9W6FWR0"/>
<keyword evidence="1" id="KW-0456">Lyase</keyword>
<dbReference type="InterPro" id="IPR032465">
    <property type="entry name" value="ACMSD"/>
</dbReference>
<gene>
    <name evidence="3" type="ORF">DAMNIGENAA_36600</name>
</gene>
<evidence type="ECO:0000313" key="4">
    <source>
        <dbReference type="Proteomes" id="UP001144372"/>
    </source>
</evidence>
<dbReference type="Proteomes" id="UP001144372">
    <property type="component" value="Unassembled WGS sequence"/>
</dbReference>
<dbReference type="GO" id="GO:0016787">
    <property type="term" value="F:hydrolase activity"/>
    <property type="evidence" value="ECO:0007669"/>
    <property type="project" value="InterPro"/>
</dbReference>
<protein>
    <recommendedName>
        <fullName evidence="2">Amidohydrolase-related domain-containing protein</fullName>
    </recommendedName>
</protein>
<dbReference type="Gene3D" id="3.20.20.140">
    <property type="entry name" value="Metal-dependent hydrolases"/>
    <property type="match status" value="1"/>
</dbReference>